<dbReference type="GeneID" id="77470470"/>
<keyword evidence="3" id="KW-1185">Reference proteome</keyword>
<evidence type="ECO:0000313" key="2">
    <source>
        <dbReference type="EMBL" id="PST41019.1"/>
    </source>
</evidence>
<dbReference type="EMBL" id="JAJDKZ010000013">
    <property type="protein sequence ID" value="MCB8610170.1"/>
    <property type="molecule type" value="Genomic_DNA"/>
</dbReference>
<dbReference type="RefSeq" id="WP_048923067.1">
    <property type="nucleotide sequence ID" value="NZ_DAWBWI010000140.1"/>
</dbReference>
<protein>
    <submittedName>
        <fullName evidence="2">Uncharacterized protein</fullName>
    </submittedName>
</protein>
<proteinExistence type="predicted"/>
<dbReference type="AlphaFoldDB" id="A0A2T3G0F8"/>
<comment type="caution">
    <text evidence="2">The sequence shown here is derived from an EMBL/GenBank/DDBJ whole genome shotgun (WGS) entry which is preliminary data.</text>
</comment>
<organism evidence="2 3">
    <name type="scientific">Faecalibacillus faecis</name>
    <dbReference type="NCBI Taxonomy" id="1982628"/>
    <lineage>
        <taxon>Bacteria</taxon>
        <taxon>Bacillati</taxon>
        <taxon>Bacillota</taxon>
        <taxon>Erysipelotrichia</taxon>
        <taxon>Erysipelotrichales</taxon>
        <taxon>Coprobacillaceae</taxon>
        <taxon>Faecalibacillus</taxon>
    </lineage>
</organism>
<dbReference type="EMBL" id="PYLP01000004">
    <property type="protein sequence ID" value="PST41019.1"/>
    <property type="molecule type" value="Genomic_DNA"/>
</dbReference>
<evidence type="ECO:0000313" key="1">
    <source>
        <dbReference type="EMBL" id="MCB8610170.1"/>
    </source>
</evidence>
<gene>
    <name evidence="2" type="ORF">C7U55_05080</name>
    <name evidence="1" type="ORF">LJD69_06150</name>
</gene>
<evidence type="ECO:0000313" key="3">
    <source>
        <dbReference type="Proteomes" id="UP000241201"/>
    </source>
</evidence>
<sequence>MKEHKYHIYLTNQERSEIIESLIDFKNLCMQQGKYTDAVDEVLVKVIRAKKKKLKVVYI</sequence>
<reference evidence="3" key="1">
    <citation type="submission" date="2018-03" db="EMBL/GenBank/DDBJ databases">
        <title>Lachnoclostridium SNUG30370 gen.nov., sp.nov., isolated from human faeces.</title>
        <authorList>
            <person name="Seo B."/>
            <person name="Jeon K."/>
            <person name="Ko G."/>
        </authorList>
    </citation>
    <scope>NUCLEOTIDE SEQUENCE [LARGE SCALE GENOMIC DNA]</scope>
    <source>
        <strain evidence="3">SNUG30370</strain>
    </source>
</reference>
<dbReference type="Proteomes" id="UP001198439">
    <property type="component" value="Unassembled WGS sequence"/>
</dbReference>
<reference evidence="1" key="3">
    <citation type="submission" date="2021-10" db="EMBL/GenBank/DDBJ databases">
        <title>Collection of gut derived symbiotic bacterial strains cultured from healthy donors.</title>
        <authorList>
            <person name="Lin H."/>
            <person name="Littmann E."/>
            <person name="Kohout C."/>
            <person name="Pamer E.G."/>
        </authorList>
    </citation>
    <scope>NUCLEOTIDE SEQUENCE</scope>
    <source>
        <strain evidence="1">DFI.4.48</strain>
    </source>
</reference>
<accession>A0A2T3G0F8</accession>
<dbReference type="Proteomes" id="UP000241201">
    <property type="component" value="Unassembled WGS sequence"/>
</dbReference>
<name>A0A2T3G0F8_9FIRM</name>
<reference evidence="2" key="2">
    <citation type="journal article" date="2019" name="Int. J. Syst. Evol. Microbiol.">
        <title>Faecalibacillus intestinalis gen. nov., sp. nov. and Faecalibacillus faecis sp. nov., isolated from human faeces.</title>
        <authorList>
            <person name="Seo B."/>
            <person name="Jeon K."/>
            <person name="Baek I."/>
            <person name="Lee Y.M."/>
            <person name="Baek K."/>
            <person name="Ko G."/>
        </authorList>
    </citation>
    <scope>NUCLEOTIDE SEQUENCE</scope>
    <source>
        <strain evidence="2">SNUG30370</strain>
    </source>
</reference>